<feature type="region of interest" description="Disordered" evidence="1">
    <location>
        <begin position="15"/>
        <end position="46"/>
    </location>
</feature>
<accession>A0A7S0QLF7</accession>
<evidence type="ECO:0000256" key="2">
    <source>
        <dbReference type="SAM" id="Phobius"/>
    </source>
</evidence>
<feature type="transmembrane region" description="Helical" evidence="2">
    <location>
        <begin position="127"/>
        <end position="148"/>
    </location>
</feature>
<evidence type="ECO:0000313" key="3">
    <source>
        <dbReference type="EMBL" id="CAD8646448.1"/>
    </source>
</evidence>
<dbReference type="EMBL" id="HBEZ01043901">
    <property type="protein sequence ID" value="CAD8646448.1"/>
    <property type="molecule type" value="Transcribed_RNA"/>
</dbReference>
<feature type="transmembrane region" description="Helical" evidence="2">
    <location>
        <begin position="194"/>
        <end position="213"/>
    </location>
</feature>
<organism evidence="3">
    <name type="scientific">Cryptomonas curvata</name>
    <dbReference type="NCBI Taxonomy" id="233186"/>
    <lineage>
        <taxon>Eukaryota</taxon>
        <taxon>Cryptophyceae</taxon>
        <taxon>Cryptomonadales</taxon>
        <taxon>Cryptomonadaceae</taxon>
        <taxon>Cryptomonas</taxon>
    </lineage>
</organism>
<reference evidence="3" key="1">
    <citation type="submission" date="2021-01" db="EMBL/GenBank/DDBJ databases">
        <authorList>
            <person name="Corre E."/>
            <person name="Pelletier E."/>
            <person name="Niang G."/>
            <person name="Scheremetjew M."/>
            <person name="Finn R."/>
            <person name="Kale V."/>
            <person name="Holt S."/>
            <person name="Cochrane G."/>
            <person name="Meng A."/>
            <person name="Brown T."/>
            <person name="Cohen L."/>
        </authorList>
    </citation>
    <scope>NUCLEOTIDE SEQUENCE</scope>
    <source>
        <strain evidence="3">CCAP979/52</strain>
    </source>
</reference>
<evidence type="ECO:0000256" key="1">
    <source>
        <dbReference type="SAM" id="MobiDB-lite"/>
    </source>
</evidence>
<dbReference type="AlphaFoldDB" id="A0A7S0QLF7"/>
<keyword evidence="2" id="KW-0472">Membrane</keyword>
<gene>
    <name evidence="3" type="ORF">CCUR1050_LOCUS24133</name>
</gene>
<keyword evidence="2" id="KW-0812">Transmembrane</keyword>
<feature type="transmembrane region" description="Helical" evidence="2">
    <location>
        <begin position="160"/>
        <end position="182"/>
    </location>
</feature>
<keyword evidence="2" id="KW-1133">Transmembrane helix</keyword>
<feature type="transmembrane region" description="Helical" evidence="2">
    <location>
        <begin position="225"/>
        <end position="248"/>
    </location>
</feature>
<name>A0A7S0QLF7_9CRYP</name>
<proteinExistence type="predicted"/>
<feature type="compositionally biased region" description="Basic and acidic residues" evidence="1">
    <location>
        <begin position="33"/>
        <end position="46"/>
    </location>
</feature>
<protein>
    <submittedName>
        <fullName evidence="3">Uncharacterized protein</fullName>
    </submittedName>
</protein>
<sequence>MPFSSFFSGKTSYSVLGEKETPPCSGNGSAVSGEKETSSPGEKHVDEKIWKPHLDIDRVTAVRRQSDISLPSSYRDHSAVVAKSSRTIQVRSQAIGDTRVTRIKVSMRPYGPDNSELWAHAIPAHGWFRALLVLFHIVMGSTAIQVGLREENVVCEASFSTLMIIAGFLQLVQAAFGMYMVVYSVGFEGEELRLCLWMIELVAWTLVSHALLTDICGNRKIHATAILYLISSLVVWVITVVLWIGAFIRTEDSEKRVEIKYVS</sequence>